<name>A0A0B0IKQ3_9BACI</name>
<evidence type="ECO:0000256" key="1">
    <source>
        <dbReference type="SAM" id="MobiDB-lite"/>
    </source>
</evidence>
<feature type="region of interest" description="Disordered" evidence="1">
    <location>
        <begin position="1"/>
        <end position="31"/>
    </location>
</feature>
<sequence>MGCLFPFSNDKIPTNNNSTDKGKDTGDMVDRPGMADMGIHTMVGELIMLQLPLPLRMVVRMGETFHFYHKKHGCS</sequence>
<evidence type="ECO:0000313" key="2">
    <source>
        <dbReference type="EMBL" id="KHF40649.1"/>
    </source>
</evidence>
<accession>A0A0B0IKQ3</accession>
<protein>
    <submittedName>
        <fullName evidence="2">Uncharacterized protein</fullName>
    </submittedName>
</protein>
<feature type="compositionally biased region" description="Basic and acidic residues" evidence="1">
    <location>
        <begin position="20"/>
        <end position="30"/>
    </location>
</feature>
<gene>
    <name evidence="2" type="ORF">LQ50_07520</name>
</gene>
<dbReference type="EMBL" id="JRJU01000007">
    <property type="protein sequence ID" value="KHF40649.1"/>
    <property type="molecule type" value="Genomic_DNA"/>
</dbReference>
<keyword evidence="3" id="KW-1185">Reference proteome</keyword>
<dbReference type="Proteomes" id="UP000030832">
    <property type="component" value="Unassembled WGS sequence"/>
</dbReference>
<organism evidence="2 3">
    <name type="scientific">Halalkalibacter okhensis</name>
    <dbReference type="NCBI Taxonomy" id="333138"/>
    <lineage>
        <taxon>Bacteria</taxon>
        <taxon>Bacillati</taxon>
        <taxon>Bacillota</taxon>
        <taxon>Bacilli</taxon>
        <taxon>Bacillales</taxon>
        <taxon>Bacillaceae</taxon>
        <taxon>Halalkalibacter</taxon>
    </lineage>
</organism>
<proteinExistence type="predicted"/>
<comment type="caution">
    <text evidence="2">The sequence shown here is derived from an EMBL/GenBank/DDBJ whole genome shotgun (WGS) entry which is preliminary data.</text>
</comment>
<dbReference type="AlphaFoldDB" id="A0A0B0IKQ3"/>
<reference evidence="2 3" key="1">
    <citation type="submission" date="2014-09" db="EMBL/GenBank/DDBJ databases">
        <title>Genome sequencing and annotation of Bacillus Okhensis strain Kh10-101T.</title>
        <authorList>
            <person name="Prakash J.S."/>
        </authorList>
    </citation>
    <scope>NUCLEOTIDE SEQUENCE [LARGE SCALE GENOMIC DNA]</scope>
    <source>
        <strain evidence="3">Kh10-101T</strain>
    </source>
</reference>
<evidence type="ECO:0000313" key="3">
    <source>
        <dbReference type="Proteomes" id="UP000030832"/>
    </source>
</evidence>